<proteinExistence type="predicted"/>
<accession>A0A369QG81</accession>
<dbReference type="AlphaFoldDB" id="A0A369QG81"/>
<evidence type="ECO:0000313" key="1">
    <source>
        <dbReference type="EMBL" id="RDC63941.1"/>
    </source>
</evidence>
<protein>
    <submittedName>
        <fullName evidence="1">Uncharacterized protein</fullName>
    </submittedName>
</protein>
<comment type="caution">
    <text evidence="1">The sequence shown here is derived from an EMBL/GenBank/DDBJ whole genome shotgun (WGS) entry which is preliminary data.</text>
</comment>
<reference evidence="1 2" key="1">
    <citation type="submission" date="2018-04" db="EMBL/GenBank/DDBJ databases">
        <title>Adhaeribacter sp. HMF7616 genome sequencing and assembly.</title>
        <authorList>
            <person name="Kang H."/>
            <person name="Kang J."/>
            <person name="Cha I."/>
            <person name="Kim H."/>
            <person name="Joh K."/>
        </authorList>
    </citation>
    <scope>NUCLEOTIDE SEQUENCE [LARGE SCALE GENOMIC DNA]</scope>
    <source>
        <strain evidence="1 2">HMF7616</strain>
    </source>
</reference>
<name>A0A369QG81_9BACT</name>
<organism evidence="1 2">
    <name type="scientific">Adhaeribacter pallidiroseus</name>
    <dbReference type="NCBI Taxonomy" id="2072847"/>
    <lineage>
        <taxon>Bacteria</taxon>
        <taxon>Pseudomonadati</taxon>
        <taxon>Bacteroidota</taxon>
        <taxon>Cytophagia</taxon>
        <taxon>Cytophagales</taxon>
        <taxon>Hymenobacteraceae</taxon>
        <taxon>Adhaeribacter</taxon>
    </lineage>
</organism>
<dbReference type="EMBL" id="QASA01000001">
    <property type="protein sequence ID" value="RDC63941.1"/>
    <property type="molecule type" value="Genomic_DNA"/>
</dbReference>
<dbReference type="Proteomes" id="UP000253919">
    <property type="component" value="Unassembled WGS sequence"/>
</dbReference>
<keyword evidence="2" id="KW-1185">Reference proteome</keyword>
<sequence>MLVQSFSKVFIVLDYQANKNYIAEYLCVNKKKPEMHCNGHCYLKKQLQKAEQPENQSSTPKSKLVPEITLFCQTLLVLPFTARNAFLQHCFNYLPGVTVANLSFIFHPPQV</sequence>
<evidence type="ECO:0000313" key="2">
    <source>
        <dbReference type="Proteomes" id="UP000253919"/>
    </source>
</evidence>
<gene>
    <name evidence="1" type="ORF">AHMF7616_02550</name>
</gene>